<keyword evidence="10" id="KW-1185">Reference proteome</keyword>
<evidence type="ECO:0000256" key="4">
    <source>
        <dbReference type="ARBA" id="ARBA00023136"/>
    </source>
</evidence>
<feature type="transmembrane region" description="Helical" evidence="7">
    <location>
        <begin position="16"/>
        <end position="40"/>
    </location>
</feature>
<reference evidence="10" key="2">
    <citation type="journal article" date="2011" name="Stand. Genomic Sci.">
        <title>Complete genome sequence of Weeksella virosa type strain (9751T).</title>
        <authorList>
            <person name="Lang E."/>
            <person name="Teshima H."/>
            <person name="Lucas S."/>
            <person name="Lapidus A."/>
            <person name="Hammon N."/>
            <person name="Deshpande S."/>
            <person name="Nolan M."/>
            <person name="Cheng J."/>
            <person name="Pitluck S."/>
            <person name="Liolios K."/>
            <person name="Pagani I."/>
            <person name="Mikhailova N."/>
            <person name="Ivanova N."/>
            <person name="Mavromatis K."/>
            <person name="Pati A."/>
            <person name="Tapia R."/>
            <person name="Han C."/>
            <person name="Goodwin L."/>
            <person name="Chen A."/>
            <person name="Palaniappan K."/>
            <person name="Land M."/>
            <person name="Hauser L."/>
            <person name="Chang Y."/>
            <person name="Jeffries C."/>
            <person name="Brambilla E."/>
            <person name="Kopitz M."/>
            <person name="Rohde M."/>
            <person name="Goker M."/>
            <person name="Tindall B."/>
            <person name="Detter J."/>
            <person name="Woyke T."/>
            <person name="Bristow J."/>
            <person name="Eisen J."/>
            <person name="Markowitz V."/>
            <person name="Hugenholtz P."/>
            <person name="Klenk H."/>
            <person name="Kyrpides N."/>
        </authorList>
    </citation>
    <scope>NUCLEOTIDE SEQUENCE [LARGE SCALE GENOMIC DNA]</scope>
    <source>
        <strain evidence="10">ATCC 43766 / DSM 16922 / JCM 21250 / NBRC 16016 / NCTC 11634 / CL345/78</strain>
    </source>
</reference>
<sequence length="455" mass="53971">MYNDFLYRKIDNSGLVLFRIFFGLFIMLECWGAIFTGWVASNFVEPTITFSFIGFEWTSIFLGQNMLYLYGGMGFLGLMIALGFMYRISTLFFALLWTLTYLMQKTSYNNHYYLFMLVSWVMVLAPAHRFFSLDSFLFSKIKSNQCSMWVYYFFMGQMTIMYFFAAINKIYPDWFNGVFLLPSFEKVGNYLKYDLSFDILGDFVGSLPFAKAIAIAGFLFDLLIVPIMLIPKLRRIGLVMALVFHLFNSAVFQIGIFPYFSLAMMIFFFPVEWFQEQFFPKKSYLLDRIENKEAQATRKMIFRYAFILYFLWQIYLPIRHHFIPGNVFWTEEGHRMAWRMMLRSKSGDITFYTENKNGERKIIPIQHYLTGKQIAKMAVSPDMIWQFAHILKDKLDPEGKENVKIFVHSYVSVNRSAYYPFIDDNVDLANEKWSYFGHQTWILPQPKELHLSYFD</sequence>
<comment type="subcellular location">
    <subcellularLocation>
        <location evidence="1">Endomembrane system</location>
        <topology evidence="1">Multi-pass membrane protein</topology>
    </subcellularLocation>
</comment>
<evidence type="ECO:0000256" key="2">
    <source>
        <dbReference type="ARBA" id="ARBA00022692"/>
    </source>
</evidence>
<proteinExistence type="predicted"/>
<dbReference type="STRING" id="865938.Weevi_1631"/>
<keyword evidence="3 7" id="KW-1133">Transmembrane helix</keyword>
<reference evidence="9 10" key="1">
    <citation type="journal article" date="2011" name="Stand. Genomic Sci.">
        <title>Complete genome sequence of Weeksella virosa type strain (9751).</title>
        <authorList>
            <person name="Lang E."/>
            <person name="Teshima H."/>
            <person name="Lucas S."/>
            <person name="Lapidus A."/>
            <person name="Hammon N."/>
            <person name="Deshpande S."/>
            <person name="Nolan M."/>
            <person name="Cheng J.F."/>
            <person name="Pitluck S."/>
            <person name="Liolios K."/>
            <person name="Pagani I."/>
            <person name="Mikhailova N."/>
            <person name="Ivanova N."/>
            <person name="Mavromatis K."/>
            <person name="Pati A."/>
            <person name="Tapia R."/>
            <person name="Han C."/>
            <person name="Goodwin L."/>
            <person name="Chen A."/>
            <person name="Palaniappan K."/>
            <person name="Land M."/>
            <person name="Hauser L."/>
            <person name="Chang Y.J."/>
            <person name="Jeffries C.D."/>
            <person name="Brambilla E.M."/>
            <person name="Kopitz M."/>
            <person name="Rohde M."/>
            <person name="Goker M."/>
            <person name="Tindall B.J."/>
            <person name="Detter J.C."/>
            <person name="Woyke T."/>
            <person name="Bristow J."/>
            <person name="Eisen J.A."/>
            <person name="Markowitz V."/>
            <person name="Hugenholtz P."/>
            <person name="Klenk H.P."/>
            <person name="Kyrpides N.C."/>
        </authorList>
    </citation>
    <scope>NUCLEOTIDE SEQUENCE [LARGE SCALE GENOMIC DNA]</scope>
    <source>
        <strain evidence="10">ATCC 43766 / DSM 16922 / JCM 21250 / NBRC 16016 / NCTC 11634 / CL345/78</strain>
    </source>
</reference>
<feature type="transmembrane region" description="Helical" evidence="7">
    <location>
        <begin position="111"/>
        <end position="128"/>
    </location>
</feature>
<dbReference type="Proteomes" id="UP000008641">
    <property type="component" value="Chromosome"/>
</dbReference>
<keyword evidence="2 7" id="KW-0812">Transmembrane</keyword>
<organism evidence="9 10">
    <name type="scientific">Weeksella virosa (strain ATCC 43766 / DSM 16922 / JCM 21250 / CCUG 30538 / CDC 9751 / IAM 14551 / NBRC 16016 / NCTC 11634 / CL345/78)</name>
    <dbReference type="NCBI Taxonomy" id="865938"/>
    <lineage>
        <taxon>Bacteria</taxon>
        <taxon>Pseudomonadati</taxon>
        <taxon>Bacteroidota</taxon>
        <taxon>Flavobacteriia</taxon>
        <taxon>Flavobacteriales</taxon>
        <taxon>Weeksellaceae</taxon>
        <taxon>Weeksella</taxon>
    </lineage>
</organism>
<dbReference type="InterPro" id="IPR007782">
    <property type="entry name" value="VKG_COase"/>
</dbReference>
<dbReference type="InterPro" id="IPR011020">
    <property type="entry name" value="HTTM-like"/>
</dbReference>
<evidence type="ECO:0000313" key="10">
    <source>
        <dbReference type="Proteomes" id="UP000008641"/>
    </source>
</evidence>
<dbReference type="AlphaFoldDB" id="F0NZI2"/>
<evidence type="ECO:0000259" key="8">
    <source>
        <dbReference type="SMART" id="SM00752"/>
    </source>
</evidence>
<dbReference type="PANTHER" id="PTHR12639:SF7">
    <property type="entry name" value="HTTM DOMAIN-CONTAINING PROTEIN"/>
    <property type="match status" value="1"/>
</dbReference>
<evidence type="ECO:0000256" key="6">
    <source>
        <dbReference type="ARBA" id="ARBA00023239"/>
    </source>
</evidence>
<dbReference type="HOGENOM" id="CLU_020495_1_0_10"/>
<dbReference type="GO" id="GO:0012505">
    <property type="term" value="C:endomembrane system"/>
    <property type="evidence" value="ECO:0007669"/>
    <property type="project" value="UniProtKB-SubCell"/>
</dbReference>
<feature type="domain" description="HTTM-like" evidence="8">
    <location>
        <begin position="7"/>
        <end position="273"/>
    </location>
</feature>
<dbReference type="SMART" id="SM00752">
    <property type="entry name" value="HTTM"/>
    <property type="match status" value="1"/>
</dbReference>
<dbReference type="eggNOG" id="COG3250">
    <property type="taxonomic scope" value="Bacteria"/>
</dbReference>
<feature type="transmembrane region" description="Helical" evidence="7">
    <location>
        <begin position="300"/>
        <end position="318"/>
    </location>
</feature>
<keyword evidence="5" id="KW-1015">Disulfide bond</keyword>
<keyword evidence="6" id="KW-0456">Lyase</keyword>
<dbReference type="GO" id="GO:0019842">
    <property type="term" value="F:vitamin binding"/>
    <property type="evidence" value="ECO:0007669"/>
    <property type="project" value="TreeGrafter"/>
</dbReference>
<evidence type="ECO:0000313" key="9">
    <source>
        <dbReference type="EMBL" id="ADX68329.1"/>
    </source>
</evidence>
<evidence type="ECO:0000256" key="7">
    <source>
        <dbReference type="SAM" id="Phobius"/>
    </source>
</evidence>
<feature type="transmembrane region" description="Helical" evidence="7">
    <location>
        <begin position="75"/>
        <end position="99"/>
    </location>
</feature>
<evidence type="ECO:0000256" key="5">
    <source>
        <dbReference type="ARBA" id="ARBA00023157"/>
    </source>
</evidence>
<gene>
    <name evidence="9" type="ordered locus">Weevi_1631</name>
</gene>
<protein>
    <submittedName>
        <fullName evidence="9">Vitamin K-dependent gamma-carboxylase</fullName>
    </submittedName>
</protein>
<feature type="transmembrane region" description="Helical" evidence="7">
    <location>
        <begin position="209"/>
        <end position="229"/>
    </location>
</feature>
<dbReference type="EMBL" id="CP002455">
    <property type="protein sequence ID" value="ADX68329.1"/>
    <property type="molecule type" value="Genomic_DNA"/>
</dbReference>
<dbReference type="InterPro" id="IPR053935">
    <property type="entry name" value="VKGC_lumenal_dom"/>
</dbReference>
<dbReference type="OrthoDB" id="341137at2"/>
<name>F0NZI2_WEEVC</name>
<feature type="transmembrane region" description="Helical" evidence="7">
    <location>
        <begin position="149"/>
        <end position="171"/>
    </location>
</feature>
<dbReference type="InterPro" id="IPR053934">
    <property type="entry name" value="HTTM_dom"/>
</dbReference>
<dbReference type="RefSeq" id="WP_013598718.1">
    <property type="nucleotide sequence ID" value="NC_015144.1"/>
</dbReference>
<dbReference type="Pfam" id="PF22777">
    <property type="entry name" value="VKGC_lumenal_dom"/>
    <property type="match status" value="1"/>
</dbReference>
<dbReference type="Pfam" id="PF05090">
    <property type="entry name" value="HTTM"/>
    <property type="match status" value="1"/>
</dbReference>
<evidence type="ECO:0000256" key="1">
    <source>
        <dbReference type="ARBA" id="ARBA00004127"/>
    </source>
</evidence>
<dbReference type="GO" id="GO:0008488">
    <property type="term" value="F:gamma-glutamyl carboxylase activity"/>
    <property type="evidence" value="ECO:0007669"/>
    <property type="project" value="InterPro"/>
</dbReference>
<keyword evidence="4 7" id="KW-0472">Membrane</keyword>
<dbReference type="KEGG" id="wvi:Weevi_1631"/>
<evidence type="ECO:0000256" key="3">
    <source>
        <dbReference type="ARBA" id="ARBA00022989"/>
    </source>
</evidence>
<accession>F0NZI2</accession>
<dbReference type="PANTHER" id="PTHR12639">
    <property type="entry name" value="VITAMIN K-DEPENDENT GAMMA-CARBOXYLASE"/>
    <property type="match status" value="1"/>
</dbReference>